<dbReference type="KEGG" id="acr:Acry_0129"/>
<dbReference type="EC" id="2.3.1.234" evidence="8"/>
<keyword evidence="3 8" id="KW-0819">tRNA processing</keyword>
<comment type="similarity">
    <text evidence="8">Belongs to the KAE1 / TsaD family.</text>
</comment>
<dbReference type="InterPro" id="IPR017861">
    <property type="entry name" value="KAE1/TsaD"/>
</dbReference>
<evidence type="ECO:0000256" key="5">
    <source>
        <dbReference type="ARBA" id="ARBA00023004"/>
    </source>
</evidence>
<dbReference type="FunFam" id="3.30.420.40:FF:000040">
    <property type="entry name" value="tRNA N6-adenosine threonylcarbamoyltransferase"/>
    <property type="match status" value="1"/>
</dbReference>
<comment type="cofactor">
    <cofactor evidence="8">
        <name>Fe(2+)</name>
        <dbReference type="ChEBI" id="CHEBI:29033"/>
    </cofactor>
    <text evidence="8">Binds 1 Fe(2+) ion per subunit.</text>
</comment>
<reference evidence="10 11" key="1">
    <citation type="submission" date="2007-05" db="EMBL/GenBank/DDBJ databases">
        <title>Complete sequence of chromosome of Acidiphilium cryptum JF-5.</title>
        <authorList>
            <consortium name="US DOE Joint Genome Institute"/>
            <person name="Copeland A."/>
            <person name="Lucas S."/>
            <person name="Lapidus A."/>
            <person name="Barry K."/>
            <person name="Detter J.C."/>
            <person name="Glavina del Rio T."/>
            <person name="Hammon N."/>
            <person name="Israni S."/>
            <person name="Dalin E."/>
            <person name="Tice H."/>
            <person name="Pitluck S."/>
            <person name="Sims D."/>
            <person name="Brettin T."/>
            <person name="Bruce D."/>
            <person name="Han C."/>
            <person name="Schmutz J."/>
            <person name="Larimer F."/>
            <person name="Land M."/>
            <person name="Hauser L."/>
            <person name="Kyrpides N."/>
            <person name="Kim E."/>
            <person name="Magnuson T."/>
            <person name="Richardson P."/>
        </authorList>
    </citation>
    <scope>NUCLEOTIDE SEQUENCE [LARGE SCALE GENOMIC DNA]</scope>
    <source>
        <strain evidence="10 11">JF-5</strain>
    </source>
</reference>
<gene>
    <name evidence="8" type="primary">tsaD</name>
    <name evidence="10" type="ordered locus">Acry_0129</name>
</gene>
<keyword evidence="2 8" id="KW-0808">Transferase</keyword>
<feature type="binding site" evidence="8">
    <location>
        <position position="321"/>
    </location>
    <ligand>
        <name>Fe cation</name>
        <dbReference type="ChEBI" id="CHEBI:24875"/>
    </ligand>
</feature>
<dbReference type="InterPro" id="IPR000905">
    <property type="entry name" value="Gcp-like_dom"/>
</dbReference>
<dbReference type="GO" id="GO:0002949">
    <property type="term" value="P:tRNA threonylcarbamoyladenosine modification"/>
    <property type="evidence" value="ECO:0007669"/>
    <property type="project" value="UniProtKB-UniRule"/>
</dbReference>
<evidence type="ECO:0000256" key="2">
    <source>
        <dbReference type="ARBA" id="ARBA00022679"/>
    </source>
</evidence>
<dbReference type="PANTHER" id="PTHR11735:SF6">
    <property type="entry name" value="TRNA N6-ADENOSINE THREONYLCARBAMOYLTRANSFERASE, MITOCHONDRIAL"/>
    <property type="match status" value="1"/>
</dbReference>
<evidence type="ECO:0000313" key="11">
    <source>
        <dbReference type="Proteomes" id="UP000000245"/>
    </source>
</evidence>
<evidence type="ECO:0000256" key="1">
    <source>
        <dbReference type="ARBA" id="ARBA00022490"/>
    </source>
</evidence>
<dbReference type="AlphaFoldDB" id="A5FUS5"/>
<evidence type="ECO:0000313" key="10">
    <source>
        <dbReference type="EMBL" id="ABQ29357.1"/>
    </source>
</evidence>
<dbReference type="InterPro" id="IPR043129">
    <property type="entry name" value="ATPase_NBD"/>
</dbReference>
<evidence type="ECO:0000256" key="4">
    <source>
        <dbReference type="ARBA" id="ARBA00022723"/>
    </source>
</evidence>
<feature type="binding site" evidence="8">
    <location>
        <position position="201"/>
    </location>
    <ligand>
        <name>substrate</name>
    </ligand>
</feature>
<feature type="binding site" evidence="8">
    <location>
        <position position="125"/>
    </location>
    <ligand>
        <name>Fe cation</name>
        <dbReference type="ChEBI" id="CHEBI:24875"/>
    </ligand>
</feature>
<dbReference type="InterPro" id="IPR022450">
    <property type="entry name" value="TsaD"/>
</dbReference>
<dbReference type="GO" id="GO:0016787">
    <property type="term" value="F:hydrolase activity"/>
    <property type="evidence" value="ECO:0007669"/>
    <property type="project" value="UniProtKB-KW"/>
</dbReference>
<dbReference type="HAMAP" id="MF_01445">
    <property type="entry name" value="TsaD"/>
    <property type="match status" value="1"/>
</dbReference>
<dbReference type="EMBL" id="CP000697">
    <property type="protein sequence ID" value="ABQ29357.1"/>
    <property type="molecule type" value="Genomic_DNA"/>
</dbReference>
<comment type="function">
    <text evidence="8">Required for the formation of a threonylcarbamoyl group on adenosine at position 37 (t(6)A37) in tRNAs that read codons beginning with adenine. Is involved in the transfer of the threonylcarbamoyl moiety of threonylcarbamoyl-AMP (TC-AMP) to the N6 group of A37, together with TsaE and TsaB. TsaD likely plays a direct catalytic role in this reaction.</text>
</comment>
<feature type="binding site" evidence="8">
    <location>
        <position position="129"/>
    </location>
    <ligand>
        <name>Fe cation</name>
        <dbReference type="ChEBI" id="CHEBI:24875"/>
    </ligand>
</feature>
<evidence type="ECO:0000256" key="8">
    <source>
        <dbReference type="HAMAP-Rule" id="MF_01445"/>
    </source>
</evidence>
<keyword evidence="10" id="KW-0378">Hydrolase</keyword>
<dbReference type="Gene3D" id="3.30.420.40">
    <property type="match status" value="2"/>
</dbReference>
<keyword evidence="1 8" id="KW-0963">Cytoplasm</keyword>
<sequence>MERKAASGDALGHDSLILGIESSCDETACAVLDGAGRIRAEFVASQIADHAPFGGVVPEIAARTHLALLPDMIHRALAAAGTTPSGLVAIAATAGPGLIGGLIVGANTARGMALAADVPFIAINHLEAHALTARLPDTGGNPPNFPYLLLLVSGGHTALIAVEGVGRYRRLGTTLDDAAGEAFDKVAKLLGLPYPGGPALERLAAEGQGGRFDLPRPMLGRPGCDFSFSGLKTAVAQLVARQPEGGLPRDFAADLAFAFQSAVVAALADRLRHALAMLPGATAVVVAGGVAANKAVRAALADIAAGAGLPLAAPPLRLCTDNAVMVAWAAIERLRAGDAADPLGVRCRPRWPLEHVRNMQIAG</sequence>
<protein>
    <recommendedName>
        <fullName evidence="8">tRNA N6-adenosine threonylcarbamoyltransferase</fullName>
        <ecNumber evidence="8">2.3.1.234</ecNumber>
    </recommendedName>
    <alternativeName>
        <fullName evidence="8">N6-L-threonylcarbamoyladenine synthase</fullName>
        <shortName evidence="8">t(6)A synthase</shortName>
    </alternativeName>
    <alternativeName>
        <fullName evidence="8">t(6)A37 threonylcarbamoyladenosine biosynthesis protein TsaD</fullName>
    </alternativeName>
    <alternativeName>
        <fullName evidence="8">tRNA threonylcarbamoyladenosine biosynthesis protein TsaD</fullName>
    </alternativeName>
</protein>
<organism evidence="10 11">
    <name type="scientific">Acidiphilium cryptum (strain JF-5)</name>
    <dbReference type="NCBI Taxonomy" id="349163"/>
    <lineage>
        <taxon>Bacteria</taxon>
        <taxon>Pseudomonadati</taxon>
        <taxon>Pseudomonadota</taxon>
        <taxon>Alphaproteobacteria</taxon>
        <taxon>Acetobacterales</taxon>
        <taxon>Acidocellaceae</taxon>
        <taxon>Acidiphilium</taxon>
    </lineage>
</organism>
<evidence type="ECO:0000256" key="7">
    <source>
        <dbReference type="ARBA" id="ARBA00048117"/>
    </source>
</evidence>
<dbReference type="Pfam" id="PF00814">
    <property type="entry name" value="TsaD"/>
    <property type="match status" value="1"/>
</dbReference>
<feature type="binding site" evidence="8">
    <location>
        <begin position="151"/>
        <end position="155"/>
    </location>
    <ligand>
        <name>substrate</name>
    </ligand>
</feature>
<dbReference type="PANTHER" id="PTHR11735">
    <property type="entry name" value="TRNA N6-ADENOSINE THREONYLCARBAMOYLTRANSFERASE"/>
    <property type="match status" value="1"/>
</dbReference>
<accession>A5FUS5</accession>
<name>A5FUS5_ACICJ</name>
<dbReference type="RefSeq" id="WP_011941299.1">
    <property type="nucleotide sequence ID" value="NC_009484.1"/>
</dbReference>
<evidence type="ECO:0000256" key="3">
    <source>
        <dbReference type="ARBA" id="ARBA00022694"/>
    </source>
</evidence>
<feature type="domain" description="Gcp-like" evidence="9">
    <location>
        <begin position="38"/>
        <end position="328"/>
    </location>
</feature>
<keyword evidence="5 8" id="KW-0408">Iron</keyword>
<dbReference type="HOGENOM" id="CLU_023208_0_2_5"/>
<evidence type="ECO:0000259" key="9">
    <source>
        <dbReference type="Pfam" id="PF00814"/>
    </source>
</evidence>
<comment type="catalytic activity">
    <reaction evidence="7 8">
        <text>L-threonylcarbamoyladenylate + adenosine(37) in tRNA = N(6)-L-threonylcarbamoyladenosine(37) in tRNA + AMP + H(+)</text>
        <dbReference type="Rhea" id="RHEA:37059"/>
        <dbReference type="Rhea" id="RHEA-COMP:10162"/>
        <dbReference type="Rhea" id="RHEA-COMP:10163"/>
        <dbReference type="ChEBI" id="CHEBI:15378"/>
        <dbReference type="ChEBI" id="CHEBI:73682"/>
        <dbReference type="ChEBI" id="CHEBI:74411"/>
        <dbReference type="ChEBI" id="CHEBI:74418"/>
        <dbReference type="ChEBI" id="CHEBI:456215"/>
        <dbReference type="EC" id="2.3.1.234"/>
    </reaction>
</comment>
<feature type="binding site" evidence="8">
    <location>
        <position position="197"/>
    </location>
    <ligand>
        <name>substrate</name>
    </ligand>
</feature>
<keyword evidence="4 8" id="KW-0479">Metal-binding</keyword>
<dbReference type="NCBIfam" id="TIGR03723">
    <property type="entry name" value="T6A_TsaD_YgjD"/>
    <property type="match status" value="1"/>
</dbReference>
<proteinExistence type="inferred from homology"/>
<keyword evidence="11" id="KW-1185">Reference proteome</keyword>
<feature type="binding site" evidence="8">
    <location>
        <position position="293"/>
    </location>
    <ligand>
        <name>substrate</name>
    </ligand>
</feature>
<dbReference type="STRING" id="349163.Acry_0129"/>
<dbReference type="PRINTS" id="PR00789">
    <property type="entry name" value="OSIALOPTASE"/>
</dbReference>
<dbReference type="GO" id="GO:0061711">
    <property type="term" value="F:tRNA N(6)-L-threonylcarbamoyladenine synthase activity"/>
    <property type="evidence" value="ECO:0007669"/>
    <property type="project" value="UniProtKB-EC"/>
</dbReference>
<dbReference type="GO" id="GO:0005737">
    <property type="term" value="C:cytoplasm"/>
    <property type="evidence" value="ECO:0007669"/>
    <property type="project" value="UniProtKB-SubCell"/>
</dbReference>
<dbReference type="Proteomes" id="UP000000245">
    <property type="component" value="Chromosome"/>
</dbReference>
<feature type="binding site" evidence="8">
    <location>
        <position position="184"/>
    </location>
    <ligand>
        <name>substrate</name>
    </ligand>
</feature>
<evidence type="ECO:0000256" key="6">
    <source>
        <dbReference type="ARBA" id="ARBA00023315"/>
    </source>
</evidence>
<dbReference type="GO" id="GO:0005506">
    <property type="term" value="F:iron ion binding"/>
    <property type="evidence" value="ECO:0007669"/>
    <property type="project" value="UniProtKB-UniRule"/>
</dbReference>
<dbReference type="NCBIfam" id="TIGR00329">
    <property type="entry name" value="gcp_kae1"/>
    <property type="match status" value="1"/>
</dbReference>
<dbReference type="eggNOG" id="COG0533">
    <property type="taxonomic scope" value="Bacteria"/>
</dbReference>
<keyword evidence="6 8" id="KW-0012">Acyltransferase</keyword>
<dbReference type="SUPFAM" id="SSF53067">
    <property type="entry name" value="Actin-like ATPase domain"/>
    <property type="match status" value="2"/>
</dbReference>
<comment type="subcellular location">
    <subcellularLocation>
        <location evidence="8">Cytoplasm</location>
    </subcellularLocation>
</comment>